<feature type="transmembrane region" description="Helical" evidence="5">
    <location>
        <begin position="255"/>
        <end position="278"/>
    </location>
</feature>
<feature type="transmembrane region" description="Helical" evidence="5">
    <location>
        <begin position="153"/>
        <end position="175"/>
    </location>
</feature>
<dbReference type="PROSITE" id="PS50850">
    <property type="entry name" value="MFS"/>
    <property type="match status" value="1"/>
</dbReference>
<evidence type="ECO:0000256" key="3">
    <source>
        <dbReference type="ARBA" id="ARBA00022989"/>
    </source>
</evidence>
<dbReference type="SUPFAM" id="SSF103473">
    <property type="entry name" value="MFS general substrate transporter"/>
    <property type="match status" value="2"/>
</dbReference>
<reference evidence="7" key="2">
    <citation type="submission" date="2021-08" db="EMBL/GenBank/DDBJ databases">
        <authorList>
            <person name="Gostincar C."/>
            <person name="Sun X."/>
            <person name="Song Z."/>
            <person name="Gunde-Cimerman N."/>
        </authorList>
    </citation>
    <scope>NUCLEOTIDE SEQUENCE</scope>
    <source>
        <strain evidence="7">EXF-9911</strain>
    </source>
</reference>
<dbReference type="Pfam" id="PF07690">
    <property type="entry name" value="MFS_1"/>
    <property type="match status" value="1"/>
</dbReference>
<gene>
    <name evidence="7" type="ORF">KCU76_g10936</name>
</gene>
<organism evidence="7 8">
    <name type="scientific">Aureobasidium melanogenum</name>
    <name type="common">Aureobasidium pullulans var. melanogenum</name>
    <dbReference type="NCBI Taxonomy" id="46634"/>
    <lineage>
        <taxon>Eukaryota</taxon>
        <taxon>Fungi</taxon>
        <taxon>Dikarya</taxon>
        <taxon>Ascomycota</taxon>
        <taxon>Pezizomycotina</taxon>
        <taxon>Dothideomycetes</taxon>
        <taxon>Dothideomycetidae</taxon>
        <taxon>Dothideales</taxon>
        <taxon>Saccotheciaceae</taxon>
        <taxon>Aureobasidium</taxon>
    </lineage>
</organism>
<dbReference type="OrthoDB" id="440553at2759"/>
<dbReference type="AlphaFoldDB" id="A0A9P8J3W2"/>
<comment type="caution">
    <text evidence="7">The sequence shown here is derived from an EMBL/GenBank/DDBJ whole genome shotgun (WGS) entry which is preliminary data.</text>
</comment>
<feature type="transmembrane region" description="Helical" evidence="5">
    <location>
        <begin position="338"/>
        <end position="359"/>
    </location>
</feature>
<dbReference type="InterPro" id="IPR036259">
    <property type="entry name" value="MFS_trans_sf"/>
</dbReference>
<evidence type="ECO:0000256" key="2">
    <source>
        <dbReference type="ARBA" id="ARBA00022692"/>
    </source>
</evidence>
<keyword evidence="3 5" id="KW-1133">Transmembrane helix</keyword>
<feature type="domain" description="Major facilitator superfamily (MFS) profile" evidence="6">
    <location>
        <begin position="32"/>
        <end position="459"/>
    </location>
</feature>
<proteinExistence type="predicted"/>
<dbReference type="Proteomes" id="UP000779574">
    <property type="component" value="Unassembled WGS sequence"/>
</dbReference>
<name>A0A9P8J3W2_AURME</name>
<reference evidence="7" key="1">
    <citation type="journal article" date="2021" name="J Fungi (Basel)">
        <title>Virulence traits and population genomics of the black yeast Aureobasidium melanogenum.</title>
        <authorList>
            <person name="Cernosa A."/>
            <person name="Sun X."/>
            <person name="Gostincar C."/>
            <person name="Fang C."/>
            <person name="Gunde-Cimerman N."/>
            <person name="Song Z."/>
        </authorList>
    </citation>
    <scope>NUCLEOTIDE SEQUENCE</scope>
    <source>
        <strain evidence="7">EXF-9911</strain>
    </source>
</reference>
<evidence type="ECO:0000259" key="6">
    <source>
        <dbReference type="PROSITE" id="PS50850"/>
    </source>
</evidence>
<evidence type="ECO:0000313" key="7">
    <source>
        <dbReference type="EMBL" id="KAG9686557.1"/>
    </source>
</evidence>
<evidence type="ECO:0000256" key="5">
    <source>
        <dbReference type="SAM" id="Phobius"/>
    </source>
</evidence>
<evidence type="ECO:0000313" key="8">
    <source>
        <dbReference type="Proteomes" id="UP000779574"/>
    </source>
</evidence>
<keyword evidence="4 5" id="KW-0472">Membrane</keyword>
<dbReference type="GO" id="GO:0005886">
    <property type="term" value="C:plasma membrane"/>
    <property type="evidence" value="ECO:0007669"/>
    <property type="project" value="TreeGrafter"/>
</dbReference>
<dbReference type="PRINTS" id="PR01036">
    <property type="entry name" value="TCRTETB"/>
</dbReference>
<feature type="transmembrane region" description="Helical" evidence="5">
    <location>
        <begin position="67"/>
        <end position="85"/>
    </location>
</feature>
<feature type="transmembrane region" description="Helical" evidence="5">
    <location>
        <begin position="406"/>
        <end position="428"/>
    </location>
</feature>
<dbReference type="InterPro" id="IPR020846">
    <property type="entry name" value="MFS_dom"/>
</dbReference>
<sequence>MATSKQQKNTTAVGARLQDPPRAVYEWKLHASMAGLSLALLFSALESTIISTSLITIGNTFGDYANIEWVVTSYLVTYSSFLLSYAKLTDTLGQRNVLLFALVWFAVFSWLCGASQSMSLTHLIVFRALQGIGGSGIYSVVFIALVDICPARWFGMYSGVVSSTFAIANAMGPTIGGAICDKGEWKWIFLLNVPGAAIAAILLLLCFPGGDSKPLTWRNVARIDYVGAFLSVGSAALLLYGLQSGGADYAWSSPRIIATIVAGIVGIAFFFAFEYYLARFGNLQMIDPIFPVRLLSNPRVVILLLCAFSQGCVFYATVVNIPQLNQITHGTSASQAGYGYETILGFGLGLGMPAFLVLGRIEVADRDNASIMGSVNSSRTMGGCIALSFSLQDLIVRQNYAESYQLQWVTITALGAVAVIASLGPVMLSNIKPDFPEKPVNIQLESPGESSEVRVNSKS</sequence>
<dbReference type="Gene3D" id="1.20.1720.10">
    <property type="entry name" value="Multidrug resistance protein D"/>
    <property type="match status" value="1"/>
</dbReference>
<dbReference type="EMBL" id="JAHFXF010000505">
    <property type="protein sequence ID" value="KAG9686557.1"/>
    <property type="molecule type" value="Genomic_DNA"/>
</dbReference>
<feature type="transmembrane region" description="Helical" evidence="5">
    <location>
        <begin position="124"/>
        <end position="146"/>
    </location>
</feature>
<dbReference type="GO" id="GO:0022857">
    <property type="term" value="F:transmembrane transporter activity"/>
    <property type="evidence" value="ECO:0007669"/>
    <property type="project" value="InterPro"/>
</dbReference>
<dbReference type="PANTHER" id="PTHR23501">
    <property type="entry name" value="MAJOR FACILITATOR SUPERFAMILY"/>
    <property type="match status" value="1"/>
</dbReference>
<keyword evidence="2 5" id="KW-0812">Transmembrane</keyword>
<feature type="transmembrane region" description="Helical" evidence="5">
    <location>
        <begin position="222"/>
        <end position="243"/>
    </location>
</feature>
<protein>
    <recommendedName>
        <fullName evidence="6">Major facilitator superfamily (MFS) profile domain-containing protein</fullName>
    </recommendedName>
</protein>
<comment type="subcellular location">
    <subcellularLocation>
        <location evidence="1">Membrane</location>
        <topology evidence="1">Multi-pass membrane protein</topology>
    </subcellularLocation>
</comment>
<dbReference type="PANTHER" id="PTHR23501:SF43">
    <property type="entry name" value="MULTIDRUG TRANSPORTER, PUTATIVE (AFU_ORTHOLOGUE AFUA_6G03040)-RELATED"/>
    <property type="match status" value="1"/>
</dbReference>
<evidence type="ECO:0000256" key="4">
    <source>
        <dbReference type="ARBA" id="ARBA00023136"/>
    </source>
</evidence>
<dbReference type="InterPro" id="IPR011701">
    <property type="entry name" value="MFS"/>
</dbReference>
<feature type="non-terminal residue" evidence="7">
    <location>
        <position position="459"/>
    </location>
</feature>
<feature type="transmembrane region" description="Helical" evidence="5">
    <location>
        <begin position="299"/>
        <end position="318"/>
    </location>
</feature>
<feature type="transmembrane region" description="Helical" evidence="5">
    <location>
        <begin position="187"/>
        <end position="210"/>
    </location>
</feature>
<accession>A0A9P8J3W2</accession>
<feature type="transmembrane region" description="Helical" evidence="5">
    <location>
        <begin position="38"/>
        <end position="61"/>
    </location>
</feature>
<feature type="transmembrane region" description="Helical" evidence="5">
    <location>
        <begin position="97"/>
        <end position="118"/>
    </location>
</feature>
<evidence type="ECO:0000256" key="1">
    <source>
        <dbReference type="ARBA" id="ARBA00004141"/>
    </source>
</evidence>